<comment type="caution">
    <text evidence="2">The sequence shown here is derived from an EMBL/GenBank/DDBJ whole genome shotgun (WGS) entry which is preliminary data.</text>
</comment>
<organism evidence="2 3">
    <name type="scientific">Pleuronectes platessa</name>
    <name type="common">European plaice</name>
    <dbReference type="NCBI Taxonomy" id="8262"/>
    <lineage>
        <taxon>Eukaryota</taxon>
        <taxon>Metazoa</taxon>
        <taxon>Chordata</taxon>
        <taxon>Craniata</taxon>
        <taxon>Vertebrata</taxon>
        <taxon>Euteleostomi</taxon>
        <taxon>Actinopterygii</taxon>
        <taxon>Neopterygii</taxon>
        <taxon>Teleostei</taxon>
        <taxon>Neoteleostei</taxon>
        <taxon>Acanthomorphata</taxon>
        <taxon>Carangaria</taxon>
        <taxon>Pleuronectiformes</taxon>
        <taxon>Pleuronectoidei</taxon>
        <taxon>Pleuronectidae</taxon>
        <taxon>Pleuronectes</taxon>
    </lineage>
</organism>
<evidence type="ECO:0000313" key="3">
    <source>
        <dbReference type="Proteomes" id="UP001153269"/>
    </source>
</evidence>
<feature type="compositionally biased region" description="Basic and acidic residues" evidence="1">
    <location>
        <begin position="1"/>
        <end position="22"/>
    </location>
</feature>
<evidence type="ECO:0000256" key="1">
    <source>
        <dbReference type="SAM" id="MobiDB-lite"/>
    </source>
</evidence>
<sequence length="212" mass="23409">MGRRGDMGGKAGREEREKKAKELSLQGCKQVPLFWKKPEHRELILPGFLNFTKSREAAGLSSCIAEGEAWLLQLKSSLRIQINEMLEVQLPTHLFKETSTGKSYVLQSTLSNHPDHDPPSRPDATPVLSHRPPPPTRTHHKPPPRSWSTARAQCQRDTGSATSTTISPHDSESATLDPTLRSPVRDPQTAIHGAATEALDLRDTCCGILDKL</sequence>
<accession>A0A9N7URW6</accession>
<evidence type="ECO:0000313" key="2">
    <source>
        <dbReference type="EMBL" id="CAB1435135.1"/>
    </source>
</evidence>
<keyword evidence="3" id="KW-1185">Reference proteome</keyword>
<dbReference type="Proteomes" id="UP001153269">
    <property type="component" value="Unassembled WGS sequence"/>
</dbReference>
<feature type="compositionally biased region" description="Polar residues" evidence="1">
    <location>
        <begin position="146"/>
        <end position="176"/>
    </location>
</feature>
<feature type="region of interest" description="Disordered" evidence="1">
    <location>
        <begin position="1"/>
        <end position="23"/>
    </location>
</feature>
<proteinExistence type="predicted"/>
<dbReference type="EMBL" id="CADEAL010001735">
    <property type="protein sequence ID" value="CAB1435135.1"/>
    <property type="molecule type" value="Genomic_DNA"/>
</dbReference>
<protein>
    <submittedName>
        <fullName evidence="2">Uncharacterized protein</fullName>
    </submittedName>
</protein>
<gene>
    <name evidence="2" type="ORF">PLEPLA_LOCUS23229</name>
</gene>
<feature type="region of interest" description="Disordered" evidence="1">
    <location>
        <begin position="108"/>
        <end position="186"/>
    </location>
</feature>
<name>A0A9N7URW6_PLEPL</name>
<dbReference type="AlphaFoldDB" id="A0A9N7URW6"/>
<reference evidence="2" key="1">
    <citation type="submission" date="2020-03" db="EMBL/GenBank/DDBJ databases">
        <authorList>
            <person name="Weist P."/>
        </authorList>
    </citation>
    <scope>NUCLEOTIDE SEQUENCE</scope>
</reference>